<feature type="region of interest" description="Disordered" evidence="1">
    <location>
        <begin position="14"/>
        <end position="97"/>
    </location>
</feature>
<evidence type="ECO:0000313" key="2">
    <source>
        <dbReference type="EMBL" id="CAG8813398.1"/>
    </source>
</evidence>
<protein>
    <submittedName>
        <fullName evidence="2">3206_t:CDS:1</fullName>
    </submittedName>
</protein>
<comment type="caution">
    <text evidence="2">The sequence shown here is derived from an EMBL/GenBank/DDBJ whole genome shotgun (WGS) entry which is preliminary data.</text>
</comment>
<sequence length="202" mass="23562">MSITKLLKLYYDPEVLSEDGDKNSTKEKEAQKQEKEIGVKPKLESENKIENTLQRKKEEKINMNETNKPQIKKASHEVYKPHKESVKRNPEDNKMKNLGIGTEREETFNMIVLEKNRNLAPNPNQNSANMDCHNKKWLNKEIFSLDSGYKSRIKEDTSKASEIGFETNEQEAFDIKGKRQYEENYNLNDLEKHDSITVQADI</sequence>
<gene>
    <name evidence="2" type="ORF">GMARGA_LOCUS25781</name>
</gene>
<name>A0ABN7W2V5_GIGMA</name>
<feature type="non-terminal residue" evidence="2">
    <location>
        <position position="202"/>
    </location>
</feature>
<evidence type="ECO:0000313" key="3">
    <source>
        <dbReference type="Proteomes" id="UP000789901"/>
    </source>
</evidence>
<dbReference type="Proteomes" id="UP000789901">
    <property type="component" value="Unassembled WGS sequence"/>
</dbReference>
<keyword evidence="3" id="KW-1185">Reference proteome</keyword>
<reference evidence="2 3" key="1">
    <citation type="submission" date="2021-06" db="EMBL/GenBank/DDBJ databases">
        <authorList>
            <person name="Kallberg Y."/>
            <person name="Tangrot J."/>
            <person name="Rosling A."/>
        </authorList>
    </citation>
    <scope>NUCLEOTIDE SEQUENCE [LARGE SCALE GENOMIC DNA]</scope>
    <source>
        <strain evidence="2 3">120-4 pot B 10/14</strain>
    </source>
</reference>
<feature type="compositionally biased region" description="Basic and acidic residues" evidence="1">
    <location>
        <begin position="19"/>
        <end position="62"/>
    </location>
</feature>
<organism evidence="2 3">
    <name type="scientific">Gigaspora margarita</name>
    <dbReference type="NCBI Taxonomy" id="4874"/>
    <lineage>
        <taxon>Eukaryota</taxon>
        <taxon>Fungi</taxon>
        <taxon>Fungi incertae sedis</taxon>
        <taxon>Mucoromycota</taxon>
        <taxon>Glomeromycotina</taxon>
        <taxon>Glomeromycetes</taxon>
        <taxon>Diversisporales</taxon>
        <taxon>Gigasporaceae</taxon>
        <taxon>Gigaspora</taxon>
    </lineage>
</organism>
<feature type="compositionally biased region" description="Basic and acidic residues" evidence="1">
    <location>
        <begin position="74"/>
        <end position="95"/>
    </location>
</feature>
<evidence type="ECO:0000256" key="1">
    <source>
        <dbReference type="SAM" id="MobiDB-lite"/>
    </source>
</evidence>
<proteinExistence type="predicted"/>
<dbReference type="EMBL" id="CAJVQB010028994">
    <property type="protein sequence ID" value="CAG8813398.1"/>
    <property type="molecule type" value="Genomic_DNA"/>
</dbReference>
<accession>A0ABN7W2V5</accession>